<evidence type="ECO:0000313" key="2">
    <source>
        <dbReference type="EMBL" id="MBS1259686.1"/>
    </source>
</evidence>
<organism evidence="2 3">
    <name type="scientific">Candidatus Scalindua arabica</name>
    <dbReference type="NCBI Taxonomy" id="1127984"/>
    <lineage>
        <taxon>Bacteria</taxon>
        <taxon>Pseudomonadati</taxon>
        <taxon>Planctomycetota</taxon>
        <taxon>Candidatus Brocadiia</taxon>
        <taxon>Candidatus Brocadiales</taxon>
        <taxon>Candidatus Scalinduaceae</taxon>
        <taxon>Candidatus Scalindua</taxon>
    </lineage>
</organism>
<name>A0A941W695_9BACT</name>
<sequence length="103" mass="12468">MSEKTYTRDLGEGVRKRHYHRTEKGKVIDFVVQLEVILEGKWKPVIRYDCSHNFAHIDRYNIRGEKVKEDIYLTYEDSLTLADEDININWEYYKEKFLKGEYS</sequence>
<proteinExistence type="predicted"/>
<accession>A0A941W695</accession>
<feature type="domain" description="DUF7718" evidence="1">
    <location>
        <begin position="1"/>
        <end position="101"/>
    </location>
</feature>
<protein>
    <recommendedName>
        <fullName evidence="1">DUF7718 domain-containing protein</fullName>
    </recommendedName>
</protein>
<dbReference type="EMBL" id="JAANXD010000101">
    <property type="protein sequence ID" value="MBS1259686.1"/>
    <property type="molecule type" value="Genomic_DNA"/>
</dbReference>
<dbReference type="AlphaFoldDB" id="A0A941W695"/>
<evidence type="ECO:0000313" key="3">
    <source>
        <dbReference type="Proteomes" id="UP000722750"/>
    </source>
</evidence>
<dbReference type="Proteomes" id="UP000722750">
    <property type="component" value="Unassembled WGS sequence"/>
</dbReference>
<comment type="caution">
    <text evidence="2">The sequence shown here is derived from an EMBL/GenBank/DDBJ whole genome shotgun (WGS) entry which is preliminary data.</text>
</comment>
<reference evidence="2" key="1">
    <citation type="journal article" date="2021" name="ISME J.">
        <title>Fine-scale metabolic discontinuity in a stratified prokaryote microbiome of a Red Sea deep halocline.</title>
        <authorList>
            <person name="Michoud G."/>
            <person name="Ngugi D.K."/>
            <person name="Barozzi A."/>
            <person name="Merlino G."/>
            <person name="Calleja M.L."/>
            <person name="Delgado-Huertas A."/>
            <person name="Moran X.A.G."/>
            <person name="Daffonchio D."/>
        </authorList>
    </citation>
    <scope>NUCLEOTIDE SEQUENCE</scope>
    <source>
        <strain evidence="2">SuakinDeep_MAG55_1</strain>
    </source>
</reference>
<dbReference type="InterPro" id="IPR056135">
    <property type="entry name" value="DUF7718"/>
</dbReference>
<gene>
    <name evidence="2" type="ORF">MAG551_02761</name>
</gene>
<dbReference type="Pfam" id="PF24839">
    <property type="entry name" value="DUF7718"/>
    <property type="match status" value="1"/>
</dbReference>
<evidence type="ECO:0000259" key="1">
    <source>
        <dbReference type="Pfam" id="PF24839"/>
    </source>
</evidence>